<protein>
    <submittedName>
        <fullName evidence="1">Uncharacterized protein</fullName>
    </submittedName>
</protein>
<evidence type="ECO:0000313" key="1">
    <source>
        <dbReference type="RefSeq" id="XP_059604931.1"/>
    </source>
</evidence>
<organism evidence="1">
    <name type="scientific">Aspergillus niger</name>
    <dbReference type="NCBI Taxonomy" id="5061"/>
    <lineage>
        <taxon>Eukaryota</taxon>
        <taxon>Fungi</taxon>
        <taxon>Dikarya</taxon>
        <taxon>Ascomycota</taxon>
        <taxon>Pezizomycotina</taxon>
        <taxon>Eurotiomycetes</taxon>
        <taxon>Eurotiomycetidae</taxon>
        <taxon>Eurotiales</taxon>
        <taxon>Aspergillaceae</taxon>
        <taxon>Aspergillus</taxon>
        <taxon>Aspergillus subgen. Circumdati</taxon>
    </lineage>
</organism>
<dbReference type="AlphaFoldDB" id="A0AAJ8BYN7"/>
<reference evidence="1" key="2">
    <citation type="submission" date="2025-08" db="UniProtKB">
        <authorList>
            <consortium name="RefSeq"/>
        </authorList>
    </citation>
    <scope>IDENTIFICATION</scope>
</reference>
<dbReference type="VEuPathDB" id="FungiDB:An16g08930"/>
<accession>A0AAJ8BYN7</accession>
<sequence>MTEFGYVAWNKTIKTSDRPATVRDLVWSDMQYMQLCHRLLGLDRGPFCFVWIYCQDVVIVLGSVSRAPILTAIRNVDSFDPWCRRWPASMASSDWTGSPGEKASRLPVAMINMNTMAWSFRESLSEAQTSCGQIIVQAELPVTIIAVQRAIILRSRIQDCCIIAATEEVGDTVQGRRRFGRVGIERDDRTVGEAASIGHQTTGEDLQEATTNEVQSKKAEKRNSTLEALCRSSMAGEFAVKGMVILSPGIKS</sequence>
<dbReference type="KEGG" id="ang:An16g08930"/>
<gene>
    <name evidence="1" type="ORF">An16g08930</name>
</gene>
<dbReference type="GeneID" id="84593538"/>
<proteinExistence type="predicted"/>
<dbReference type="RefSeq" id="XP_059604931.1">
    <property type="nucleotide sequence ID" value="XM_059745364.1"/>
</dbReference>
<reference evidence="1" key="1">
    <citation type="submission" date="2025-02" db="EMBL/GenBank/DDBJ databases">
        <authorList>
            <consortium name="NCBI Genome Project"/>
        </authorList>
    </citation>
    <scope>NUCLEOTIDE SEQUENCE</scope>
</reference>
<name>A0AAJ8BYN7_ASPNG</name>